<evidence type="ECO:0000313" key="3">
    <source>
        <dbReference type="EMBL" id="APZ93981.1"/>
    </source>
</evidence>
<protein>
    <submittedName>
        <fullName evidence="3">Uncharacterized protein</fullName>
    </submittedName>
</protein>
<proteinExistence type="predicted"/>
<feature type="transmembrane region" description="Helical" evidence="2">
    <location>
        <begin position="111"/>
        <end position="133"/>
    </location>
</feature>
<keyword evidence="2" id="KW-0812">Transmembrane</keyword>
<organism evidence="3 4">
    <name type="scientific">Fuerstiella marisgermanici</name>
    <dbReference type="NCBI Taxonomy" id="1891926"/>
    <lineage>
        <taxon>Bacteria</taxon>
        <taxon>Pseudomonadati</taxon>
        <taxon>Planctomycetota</taxon>
        <taxon>Planctomycetia</taxon>
        <taxon>Planctomycetales</taxon>
        <taxon>Planctomycetaceae</taxon>
        <taxon>Fuerstiella</taxon>
    </lineage>
</organism>
<dbReference type="AlphaFoldDB" id="A0A1P8WIV5"/>
<reference evidence="3 4" key="1">
    <citation type="journal article" date="2016" name="Front. Microbiol.">
        <title>Fuerstia marisgermanicae gen. nov., sp. nov., an Unusual Member of the Phylum Planctomycetes from the German Wadden Sea.</title>
        <authorList>
            <person name="Kohn T."/>
            <person name="Heuer A."/>
            <person name="Jogler M."/>
            <person name="Vollmers J."/>
            <person name="Boedeker C."/>
            <person name="Bunk B."/>
            <person name="Rast P."/>
            <person name="Borchert D."/>
            <person name="Glockner I."/>
            <person name="Freese H.M."/>
            <person name="Klenk H.P."/>
            <person name="Overmann J."/>
            <person name="Kaster A.K."/>
            <person name="Rohde M."/>
            <person name="Wiegand S."/>
            <person name="Jogler C."/>
        </authorList>
    </citation>
    <scope>NUCLEOTIDE SEQUENCE [LARGE SCALE GENOMIC DNA]</scope>
    <source>
        <strain evidence="3 4">NH11</strain>
    </source>
</reference>
<dbReference type="STRING" id="1891926.Fuma_03599"/>
<keyword evidence="4" id="KW-1185">Reference proteome</keyword>
<dbReference type="KEGG" id="fmr:Fuma_03599"/>
<evidence type="ECO:0000256" key="1">
    <source>
        <dbReference type="SAM" id="MobiDB-lite"/>
    </source>
</evidence>
<dbReference type="EMBL" id="CP017641">
    <property type="protein sequence ID" value="APZ93981.1"/>
    <property type="molecule type" value="Genomic_DNA"/>
</dbReference>
<name>A0A1P8WIV5_9PLAN</name>
<accession>A0A1P8WIV5</accession>
<keyword evidence="2" id="KW-0472">Membrane</keyword>
<dbReference type="Proteomes" id="UP000187735">
    <property type="component" value="Chromosome"/>
</dbReference>
<sequence>MSPKRKTKSKSRQAAPPPPPPPPENLSELWAFFGRNRAGLIGFGLSLLQLCIHASWIGFATWLDSTGQTQQLDGDSWQMWVVASLLILGTLATAVSLFLCLYGTLRGYPKLLAGMGLCISFFVGTVTMFVLVLNMSSGGA</sequence>
<feature type="transmembrane region" description="Helical" evidence="2">
    <location>
        <begin position="79"/>
        <end position="104"/>
    </location>
</feature>
<evidence type="ECO:0000256" key="2">
    <source>
        <dbReference type="SAM" id="Phobius"/>
    </source>
</evidence>
<feature type="region of interest" description="Disordered" evidence="1">
    <location>
        <begin position="1"/>
        <end position="23"/>
    </location>
</feature>
<dbReference type="RefSeq" id="WP_077025356.1">
    <property type="nucleotide sequence ID" value="NZ_CP017641.1"/>
</dbReference>
<gene>
    <name evidence="3" type="ORF">Fuma_03599</name>
</gene>
<feature type="transmembrane region" description="Helical" evidence="2">
    <location>
        <begin position="38"/>
        <end position="59"/>
    </location>
</feature>
<evidence type="ECO:0000313" key="4">
    <source>
        <dbReference type="Proteomes" id="UP000187735"/>
    </source>
</evidence>
<keyword evidence="2" id="KW-1133">Transmembrane helix</keyword>
<feature type="compositionally biased region" description="Basic residues" evidence="1">
    <location>
        <begin position="1"/>
        <end position="11"/>
    </location>
</feature>